<sequence>MIIPLTLSIHVDAVQHDFPCPECLARFGHSHGAEVTGLPSPVDGGLPPAEPLPFGTRLVRGQLNGDVFRVSFVEGGQVDALRVNGDDDCLSAVDVRNGLDGGGPVLLFSRGDVGL</sequence>
<reference evidence="1" key="1">
    <citation type="submission" date="2021-01" db="EMBL/GenBank/DDBJ databases">
        <authorList>
            <person name="Corre E."/>
            <person name="Pelletier E."/>
            <person name="Niang G."/>
            <person name="Scheremetjew M."/>
            <person name="Finn R."/>
            <person name="Kale V."/>
            <person name="Holt S."/>
            <person name="Cochrane G."/>
            <person name="Meng A."/>
            <person name="Brown T."/>
            <person name="Cohen L."/>
        </authorList>
    </citation>
    <scope>NUCLEOTIDE SEQUENCE</scope>
    <source>
        <strain evidence="1">308</strain>
    </source>
</reference>
<organism evidence="1">
    <name type="scientific">Corethron hystrix</name>
    <dbReference type="NCBI Taxonomy" id="216773"/>
    <lineage>
        <taxon>Eukaryota</taxon>
        <taxon>Sar</taxon>
        <taxon>Stramenopiles</taxon>
        <taxon>Ochrophyta</taxon>
        <taxon>Bacillariophyta</taxon>
        <taxon>Coscinodiscophyceae</taxon>
        <taxon>Corethrophycidae</taxon>
        <taxon>Corethrales</taxon>
        <taxon>Corethraceae</taxon>
        <taxon>Corethron</taxon>
    </lineage>
</organism>
<dbReference type="EMBL" id="HBFR01015765">
    <property type="protein sequence ID" value="CAD8884260.1"/>
    <property type="molecule type" value="Transcribed_RNA"/>
</dbReference>
<accession>A0A7S1BE04</accession>
<protein>
    <submittedName>
        <fullName evidence="1">Uncharacterized protein</fullName>
    </submittedName>
</protein>
<evidence type="ECO:0000313" key="1">
    <source>
        <dbReference type="EMBL" id="CAD8884260.1"/>
    </source>
</evidence>
<dbReference type="AlphaFoldDB" id="A0A7S1BE04"/>
<name>A0A7S1BE04_9STRA</name>
<proteinExistence type="predicted"/>
<gene>
    <name evidence="1" type="ORF">CHYS00102_LOCUS11457</name>
</gene>